<dbReference type="EMBL" id="JAAWVO010005272">
    <property type="protein sequence ID" value="MBN3312425.1"/>
    <property type="molecule type" value="Genomic_DNA"/>
</dbReference>
<keyword evidence="1" id="KW-1015">Disulfide bond</keyword>
<evidence type="ECO:0000259" key="2">
    <source>
        <dbReference type="PROSITE" id="PS50041"/>
    </source>
</evidence>
<dbReference type="Proteomes" id="UP000736164">
    <property type="component" value="Unassembled WGS sequence"/>
</dbReference>
<evidence type="ECO:0000313" key="3">
    <source>
        <dbReference type="EMBL" id="MBN3312425.1"/>
    </source>
</evidence>
<dbReference type="PANTHER" id="PTHR45784:SF5">
    <property type="entry name" value="C-TYPE LECTIN DOMAIN FAMILY 20 MEMBER A-RELATED"/>
    <property type="match status" value="1"/>
</dbReference>
<dbReference type="InterPro" id="IPR016187">
    <property type="entry name" value="CTDL_fold"/>
</dbReference>
<dbReference type="AlphaFoldDB" id="A0A8J7NFV3"/>
<reference evidence="3" key="1">
    <citation type="journal article" date="2021" name="Cell">
        <title>Tracing the genetic footprints of vertebrate landing in non-teleost ray-finned fishes.</title>
        <authorList>
            <person name="Bi X."/>
            <person name="Wang K."/>
            <person name="Yang L."/>
            <person name="Pan H."/>
            <person name="Jiang H."/>
            <person name="Wei Q."/>
            <person name="Fang M."/>
            <person name="Yu H."/>
            <person name="Zhu C."/>
            <person name="Cai Y."/>
            <person name="He Y."/>
            <person name="Gan X."/>
            <person name="Zeng H."/>
            <person name="Yu D."/>
            <person name="Zhu Y."/>
            <person name="Jiang H."/>
            <person name="Qiu Q."/>
            <person name="Yang H."/>
            <person name="Zhang Y.E."/>
            <person name="Wang W."/>
            <person name="Zhu M."/>
            <person name="He S."/>
            <person name="Zhang G."/>
        </authorList>
    </citation>
    <scope>NUCLEOTIDE SEQUENCE</scope>
    <source>
        <strain evidence="3">Allg_001</strain>
    </source>
</reference>
<accession>A0A8J7NFV3</accession>
<comment type="caution">
    <text evidence="3">The sequence shown here is derived from an EMBL/GenBank/DDBJ whole genome shotgun (WGS) entry which is preliminary data.</text>
</comment>
<dbReference type="PANTHER" id="PTHR45784">
    <property type="entry name" value="C-TYPE LECTIN DOMAIN FAMILY 20 MEMBER A-RELATED"/>
    <property type="match status" value="1"/>
</dbReference>
<dbReference type="Gene3D" id="3.10.100.10">
    <property type="entry name" value="Mannose-Binding Protein A, subunit A"/>
    <property type="match status" value="2"/>
</dbReference>
<organism evidence="3 4">
    <name type="scientific">Atractosteus spatula</name>
    <name type="common">Alligator gar</name>
    <name type="synonym">Lepisosteus spatula</name>
    <dbReference type="NCBI Taxonomy" id="7917"/>
    <lineage>
        <taxon>Eukaryota</taxon>
        <taxon>Metazoa</taxon>
        <taxon>Chordata</taxon>
        <taxon>Craniata</taxon>
        <taxon>Vertebrata</taxon>
        <taxon>Euteleostomi</taxon>
        <taxon>Actinopterygii</taxon>
        <taxon>Neopterygii</taxon>
        <taxon>Holostei</taxon>
        <taxon>Semionotiformes</taxon>
        <taxon>Lepisosteidae</taxon>
        <taxon>Atractosteus</taxon>
    </lineage>
</organism>
<protein>
    <submittedName>
        <fullName evidence="3">PGCA protein</fullName>
    </submittedName>
</protein>
<evidence type="ECO:0000256" key="1">
    <source>
        <dbReference type="ARBA" id="ARBA00023157"/>
    </source>
</evidence>
<dbReference type="PROSITE" id="PS50041">
    <property type="entry name" value="C_TYPE_LECTIN_2"/>
    <property type="match status" value="2"/>
</dbReference>
<gene>
    <name evidence="3" type="primary">Acan_2</name>
    <name evidence="3" type="ORF">GTO95_0004474</name>
</gene>
<feature type="non-terminal residue" evidence="3">
    <location>
        <position position="1"/>
    </location>
</feature>
<dbReference type="SUPFAM" id="SSF56436">
    <property type="entry name" value="C-type lectin-like"/>
    <property type="match status" value="2"/>
</dbReference>
<evidence type="ECO:0000313" key="4">
    <source>
        <dbReference type="Proteomes" id="UP000736164"/>
    </source>
</evidence>
<dbReference type="PROSITE" id="PS00615">
    <property type="entry name" value="C_TYPE_LECTIN_1"/>
    <property type="match status" value="1"/>
</dbReference>
<name>A0A8J7NFV3_ATRSP</name>
<dbReference type="InterPro" id="IPR016186">
    <property type="entry name" value="C-type_lectin-like/link_sf"/>
</dbReference>
<feature type="domain" description="C-type lectin" evidence="2">
    <location>
        <begin position="64"/>
        <end position="171"/>
    </location>
</feature>
<proteinExistence type="predicted"/>
<dbReference type="SMART" id="SM00034">
    <property type="entry name" value="CLECT"/>
    <property type="match status" value="1"/>
</dbReference>
<keyword evidence="4" id="KW-1185">Reference proteome</keyword>
<sequence>MGNISLYSQTGSNFTSWDTGQPGNNGGKENCGIMASSGLWHDYPCSSSFYFICYQDSGDPAKRYFLINATANFTAAQRYCREHHTDLASARNRSENEEVRLTAQGNYVWIGLFMEPWKWSSPSYSAFYNWDQNQPDNAGGNENCAALALTGSTRGRWSDTDCAQRFPFFCFSENRVVLKVSIRLSKRMNLNDPGVSEFLLNQMRGLLSRHTVMNRTSLKWKEQKDGQVFHPEEDEGEIWDPSVPH</sequence>
<feature type="domain" description="C-type lectin" evidence="2">
    <location>
        <begin position="11"/>
        <end position="54"/>
    </location>
</feature>
<feature type="non-terminal residue" evidence="3">
    <location>
        <position position="245"/>
    </location>
</feature>
<dbReference type="Pfam" id="PF00059">
    <property type="entry name" value="Lectin_C"/>
    <property type="match status" value="2"/>
</dbReference>
<dbReference type="InterPro" id="IPR001304">
    <property type="entry name" value="C-type_lectin-like"/>
</dbReference>
<dbReference type="InterPro" id="IPR018378">
    <property type="entry name" value="C-type_lectin_CS"/>
</dbReference>